<organism evidence="2 3">
    <name type="scientific">Cuscuta europaea</name>
    <name type="common">European dodder</name>
    <dbReference type="NCBI Taxonomy" id="41803"/>
    <lineage>
        <taxon>Eukaryota</taxon>
        <taxon>Viridiplantae</taxon>
        <taxon>Streptophyta</taxon>
        <taxon>Embryophyta</taxon>
        <taxon>Tracheophyta</taxon>
        <taxon>Spermatophyta</taxon>
        <taxon>Magnoliopsida</taxon>
        <taxon>eudicotyledons</taxon>
        <taxon>Gunneridae</taxon>
        <taxon>Pentapetalae</taxon>
        <taxon>asterids</taxon>
        <taxon>lamiids</taxon>
        <taxon>Solanales</taxon>
        <taxon>Convolvulaceae</taxon>
        <taxon>Cuscuteae</taxon>
        <taxon>Cuscuta</taxon>
        <taxon>Cuscuta subgen. Cuscuta</taxon>
    </lineage>
</organism>
<sequence>MNGESSVMLDSLTWGELGDVADGGPTPVTVLDTTSREDNEEGADQEALNDLSRSFFLDFFLDFLVCFRNKKGCLSNRQLVSAASVFVRKPHEVFCHLKNKCLK</sequence>
<comment type="caution">
    <text evidence="2">The sequence shown here is derived from an EMBL/GenBank/DDBJ whole genome shotgun (WGS) entry which is preliminary data.</text>
</comment>
<evidence type="ECO:0000313" key="3">
    <source>
        <dbReference type="Proteomes" id="UP001152484"/>
    </source>
</evidence>
<evidence type="ECO:0000256" key="1">
    <source>
        <dbReference type="SAM" id="MobiDB-lite"/>
    </source>
</evidence>
<keyword evidence="3" id="KW-1185">Reference proteome</keyword>
<proteinExistence type="predicted"/>
<dbReference type="EMBL" id="CAMAPE010000014">
    <property type="protein sequence ID" value="CAH9081560.1"/>
    <property type="molecule type" value="Genomic_DNA"/>
</dbReference>
<name>A0A9P1E5Y7_CUSEU</name>
<dbReference type="Proteomes" id="UP001152484">
    <property type="component" value="Unassembled WGS sequence"/>
</dbReference>
<evidence type="ECO:0000313" key="2">
    <source>
        <dbReference type="EMBL" id="CAH9081560.1"/>
    </source>
</evidence>
<gene>
    <name evidence="2" type="ORF">CEURO_LOCUS7950</name>
</gene>
<feature type="region of interest" description="Disordered" evidence="1">
    <location>
        <begin position="16"/>
        <end position="46"/>
    </location>
</feature>
<accession>A0A9P1E5Y7</accession>
<dbReference type="AlphaFoldDB" id="A0A9P1E5Y7"/>
<reference evidence="2" key="1">
    <citation type="submission" date="2022-07" db="EMBL/GenBank/DDBJ databases">
        <authorList>
            <person name="Macas J."/>
            <person name="Novak P."/>
            <person name="Neumann P."/>
        </authorList>
    </citation>
    <scope>NUCLEOTIDE SEQUENCE</scope>
</reference>
<protein>
    <submittedName>
        <fullName evidence="2">Uncharacterized protein</fullName>
    </submittedName>
</protein>